<reference key="1">
    <citation type="journal article" date="1992" name="J. Gen. Microbiol.">
        <title>Purification and characterization of L-2,4-diaminobutyrate decarboxylase from Acinetobacter calcoaceticus.</title>
        <authorList>
            <person name="Yamamoto S."/>
            <person name="Tsuzaki Y."/>
            <person name="Tougou K."/>
            <person name="Shinoda S."/>
        </authorList>
    </citation>
    <scope>PROTEIN SEQUENCE</scope>
</reference>
<proteinExistence type="evidence at protein level"/>
<accession>Q9R5I9</accession>
<protein>
    <submittedName>
        <fullName>L-2,4-diaminobutyrate decarboxylase</fullName>
    </submittedName>
</protein>
<dbReference type="PIR" id="A44854">
    <property type="entry name" value="A44854"/>
</dbReference>
<dbReference type="AlphaFoldDB" id="Q9R5I9"/>
<name>Q9R5I9_ACICA</name>
<organism>
    <name type="scientific">Acinetobacter calcoaceticus</name>
    <dbReference type="NCBI Taxonomy" id="471"/>
    <lineage>
        <taxon>Bacteria</taxon>
        <taxon>Pseudomonadati</taxon>
        <taxon>Pseudomonadota</taxon>
        <taxon>Gammaproteobacteria</taxon>
        <taxon>Moraxellales</taxon>
        <taxon>Moraxellaceae</taxon>
        <taxon>Acinetobacter</taxon>
        <taxon>Acinetobacter calcoaceticus/baumannii complex</taxon>
    </lineage>
</organism>
<keyword id="KW-0903">Direct protein sequencing</keyword>
<sequence length="19" mass="2185">VDFAEHRKALLWNDAESIA</sequence>